<dbReference type="OrthoDB" id="15735at2759"/>
<dbReference type="InterPro" id="IPR029016">
    <property type="entry name" value="GAF-like_dom_sf"/>
</dbReference>
<dbReference type="SUPFAM" id="SSF55781">
    <property type="entry name" value="GAF domain-like"/>
    <property type="match status" value="1"/>
</dbReference>
<reference evidence="3 4" key="1">
    <citation type="submission" date="2016-07" db="EMBL/GenBank/DDBJ databases">
        <title>Pervasive Adenine N6-methylation of Active Genes in Fungi.</title>
        <authorList>
            <consortium name="DOE Joint Genome Institute"/>
            <person name="Mondo S.J."/>
            <person name="Dannebaum R.O."/>
            <person name="Kuo R.C."/>
            <person name="Labutti K."/>
            <person name="Haridas S."/>
            <person name="Kuo A."/>
            <person name="Salamov A."/>
            <person name="Ahrendt S.R."/>
            <person name="Lipzen A."/>
            <person name="Sullivan W."/>
            <person name="Andreopoulos W.B."/>
            <person name="Clum A."/>
            <person name="Lindquist E."/>
            <person name="Daum C."/>
            <person name="Ramamoorthy G.K."/>
            <person name="Gryganskyi A."/>
            <person name="Culley D."/>
            <person name="Magnuson J.K."/>
            <person name="James T.Y."/>
            <person name="O'Malley M.A."/>
            <person name="Stajich J.E."/>
            <person name="Spatafora J.W."/>
            <person name="Visel A."/>
            <person name="Grigoriev I.V."/>
        </authorList>
    </citation>
    <scope>NUCLEOTIDE SEQUENCE [LARGE SCALE GENOMIC DNA]</scope>
    <source>
        <strain evidence="3 4">62-1032</strain>
    </source>
</reference>
<sequence length="209" mass="22079">MTGTTHADSLALPDSVQSKGDFYDHVTETLGHLLAPASPPDGTSNLFTTASNAASLLFGSFENYEAAWGREAGRRVNWAGFYLHPSLLSRTSPTPLKETPSTLILGPFHGRPACNSVSLKPTKTRPVGVCAASFLAGETVVVPDVEARPGHIACDGVTKSEIVVPVKVEGVVVGVLDVDCEGLGAFGEEDRVGLEKFVEAFVKVVDWSL</sequence>
<dbReference type="InterPro" id="IPR000614">
    <property type="entry name" value="FRMsr_CS"/>
</dbReference>
<evidence type="ECO:0000256" key="1">
    <source>
        <dbReference type="ARBA" id="ARBA00038454"/>
    </source>
</evidence>
<evidence type="ECO:0000313" key="3">
    <source>
        <dbReference type="EMBL" id="ORY72217.1"/>
    </source>
</evidence>
<dbReference type="Proteomes" id="UP000193467">
    <property type="component" value="Unassembled WGS sequence"/>
</dbReference>
<evidence type="ECO:0000313" key="4">
    <source>
        <dbReference type="Proteomes" id="UP000193467"/>
    </source>
</evidence>
<dbReference type="AlphaFoldDB" id="A0A1Y2EKZ5"/>
<dbReference type="InParanoid" id="A0A1Y2EKZ5"/>
<dbReference type="InterPro" id="IPR003018">
    <property type="entry name" value="GAF"/>
</dbReference>
<dbReference type="STRING" id="106004.A0A1Y2EKZ5"/>
<proteinExistence type="inferred from homology"/>
<name>A0A1Y2EKZ5_9BASI</name>
<dbReference type="Gene3D" id="3.30.450.40">
    <property type="match status" value="1"/>
</dbReference>
<gene>
    <name evidence="3" type="ORF">BCR35DRAFT_307770</name>
</gene>
<accession>A0A1Y2EKZ5</accession>
<dbReference type="PROSITE" id="PS01320">
    <property type="entry name" value="UPF0067"/>
    <property type="match status" value="1"/>
</dbReference>
<dbReference type="InterPro" id="IPR051330">
    <property type="entry name" value="Phosphatase_reg/MetRdx"/>
</dbReference>
<dbReference type="Pfam" id="PF01590">
    <property type="entry name" value="GAF"/>
    <property type="match status" value="1"/>
</dbReference>
<organism evidence="3 4">
    <name type="scientific">Leucosporidium creatinivorum</name>
    <dbReference type="NCBI Taxonomy" id="106004"/>
    <lineage>
        <taxon>Eukaryota</taxon>
        <taxon>Fungi</taxon>
        <taxon>Dikarya</taxon>
        <taxon>Basidiomycota</taxon>
        <taxon>Pucciniomycotina</taxon>
        <taxon>Microbotryomycetes</taxon>
        <taxon>Leucosporidiales</taxon>
        <taxon>Leucosporidium</taxon>
    </lineage>
</organism>
<dbReference type="GO" id="GO:0005829">
    <property type="term" value="C:cytosol"/>
    <property type="evidence" value="ECO:0007669"/>
    <property type="project" value="TreeGrafter"/>
</dbReference>
<evidence type="ECO:0000259" key="2">
    <source>
        <dbReference type="Pfam" id="PF01590"/>
    </source>
</evidence>
<comment type="similarity">
    <text evidence="1">Belongs to the free Met sulfoxide reductase family.</text>
</comment>
<dbReference type="PANTHER" id="PTHR21021">
    <property type="entry name" value="GAF/PUTATIVE CYTOSKELETAL PROTEIN"/>
    <property type="match status" value="1"/>
</dbReference>
<protein>
    <submittedName>
        <fullName evidence="3">GAF domain-like protein</fullName>
    </submittedName>
</protein>
<dbReference type="PANTHER" id="PTHR21021:SF15">
    <property type="entry name" value="FREE METHIONINE-R-SULFOXIDE REDUCTASE"/>
    <property type="match status" value="1"/>
</dbReference>
<dbReference type="GO" id="GO:0033745">
    <property type="term" value="F:L-methionine-(R)-S-oxide reductase activity"/>
    <property type="evidence" value="ECO:0007669"/>
    <property type="project" value="TreeGrafter"/>
</dbReference>
<comment type="caution">
    <text evidence="3">The sequence shown here is derived from an EMBL/GenBank/DDBJ whole genome shotgun (WGS) entry which is preliminary data.</text>
</comment>
<dbReference type="EMBL" id="MCGR01000053">
    <property type="protein sequence ID" value="ORY72217.1"/>
    <property type="molecule type" value="Genomic_DNA"/>
</dbReference>
<feature type="domain" description="GAF" evidence="2">
    <location>
        <begin position="126"/>
        <end position="198"/>
    </location>
</feature>
<keyword evidence="4" id="KW-1185">Reference proteome</keyword>